<dbReference type="GO" id="GO:0009847">
    <property type="term" value="P:spore germination"/>
    <property type="evidence" value="ECO:0007669"/>
    <property type="project" value="InterPro"/>
</dbReference>
<dbReference type="Pfam" id="PF14620">
    <property type="entry name" value="YPEB_PepSY1-2"/>
    <property type="match status" value="1"/>
</dbReference>
<evidence type="ECO:0000259" key="1">
    <source>
        <dbReference type="Pfam" id="PF14620"/>
    </source>
</evidence>
<proteinExistence type="predicted"/>
<feature type="domain" description="Sporulation protein YpeB PepSY1 and PepSY2" evidence="1">
    <location>
        <begin position="20"/>
        <end position="138"/>
    </location>
</feature>
<reference evidence="2" key="1">
    <citation type="journal article" date="2013" name="Environ. Microbiol.">
        <title>Microbiota from the distal guts of lean and obese adolescents exhibit partial functional redundancy besides clear differences in community structure.</title>
        <authorList>
            <person name="Ferrer M."/>
            <person name="Ruiz A."/>
            <person name="Lanza F."/>
            <person name="Haange S.B."/>
            <person name="Oberbach A."/>
            <person name="Till H."/>
            <person name="Bargiela R."/>
            <person name="Campoy C."/>
            <person name="Segura M.T."/>
            <person name="Richter M."/>
            <person name="von Bergen M."/>
            <person name="Seifert J."/>
            <person name="Suarez A."/>
        </authorList>
    </citation>
    <scope>NUCLEOTIDE SEQUENCE</scope>
</reference>
<gene>
    <name evidence="2" type="ORF">LEA_05426</name>
</gene>
<dbReference type="AlphaFoldDB" id="K1TPM1"/>
<evidence type="ECO:0000313" key="2">
    <source>
        <dbReference type="EMBL" id="EKC75052.1"/>
    </source>
</evidence>
<comment type="caution">
    <text evidence="2">The sequence shown here is derived from an EMBL/GenBank/DDBJ whole genome shotgun (WGS) entry which is preliminary data.</text>
</comment>
<dbReference type="InterPro" id="IPR014239">
    <property type="entry name" value="YpeB_PepSY1-2"/>
</dbReference>
<dbReference type="EMBL" id="AJWY01003540">
    <property type="protein sequence ID" value="EKC75052.1"/>
    <property type="molecule type" value="Genomic_DNA"/>
</dbReference>
<accession>K1TPM1</accession>
<name>K1TPM1_9ZZZZ</name>
<organism evidence="2">
    <name type="scientific">human gut metagenome</name>
    <dbReference type="NCBI Taxonomy" id="408170"/>
    <lineage>
        <taxon>unclassified sequences</taxon>
        <taxon>metagenomes</taxon>
        <taxon>organismal metagenomes</taxon>
    </lineage>
</organism>
<feature type="non-terminal residue" evidence="2">
    <location>
        <position position="197"/>
    </location>
</feature>
<sequence length="197" mass="21668">MRQLPFSAATKKEISFLSEESGNVPAYCFSHNNKTVAVTKSGGYVIYMLDSSFAGEAKLKTADALKKASEFLSSHGYADMKESYYSTSDGVCTVNYAYKKDGVIYYPDLIKVGVNLETGDIASFDAKGYIMNHIERNLSSDILSQAEAQKSVSGLLTVLDSKRAVIPTKSKGEKDCWEFHCTDKDGNEVLVYIDTKT</sequence>
<protein>
    <submittedName>
        <fullName evidence="2">Germination protein YpeB</fullName>
    </submittedName>
</protein>